<protein>
    <submittedName>
        <fullName evidence="1">Uncharacterized protein</fullName>
    </submittedName>
</protein>
<dbReference type="EMBL" id="AFVZ01000001">
    <property type="protein sequence ID" value="EHN58354.1"/>
    <property type="molecule type" value="Genomic_DNA"/>
</dbReference>
<keyword evidence="2" id="KW-1185">Reference proteome</keyword>
<evidence type="ECO:0000313" key="2">
    <source>
        <dbReference type="Proteomes" id="UP000004959"/>
    </source>
</evidence>
<name>G9WHL5_9LACO</name>
<gene>
    <name evidence="1" type="ORF">OKIT_0229</name>
</gene>
<comment type="caution">
    <text evidence="1">The sequence shown here is derived from an EMBL/GenBank/DDBJ whole genome shotgun (WGS) entry which is preliminary data.</text>
</comment>
<organism evidence="1 2">
    <name type="scientific">Oenococcus kitaharae DSM 17330</name>
    <dbReference type="NCBI Taxonomy" id="1045004"/>
    <lineage>
        <taxon>Bacteria</taxon>
        <taxon>Bacillati</taxon>
        <taxon>Bacillota</taxon>
        <taxon>Bacilli</taxon>
        <taxon>Lactobacillales</taxon>
        <taxon>Lactobacillaceae</taxon>
        <taxon>Oenococcus</taxon>
    </lineage>
</organism>
<proteinExistence type="predicted"/>
<reference evidence="1 2" key="1">
    <citation type="journal article" date="2012" name="PLoS ONE">
        <title>Functional divergence in the genus oenococcus as predicted by genome sequencing of the newly-described species, Oenococcus kitaharae.</title>
        <authorList>
            <person name="Borneman A.R."/>
            <person name="McCarthy J.M."/>
            <person name="Chambers P.J."/>
            <person name="Bartowsky E.J."/>
        </authorList>
    </citation>
    <scope>NUCLEOTIDE SEQUENCE [LARGE SCALE GENOMIC DNA]</scope>
    <source>
        <strain evidence="2">DSM17330</strain>
    </source>
</reference>
<sequence>MMKMAKKKKEKFESIKTAEMGESDPLMDSLFAKIKLNEDKKQSQDKAKQA</sequence>
<accession>G9WHL5</accession>
<dbReference type="AlphaFoldDB" id="G9WHL5"/>
<evidence type="ECO:0000313" key="1">
    <source>
        <dbReference type="EMBL" id="EHN58354.1"/>
    </source>
</evidence>
<dbReference type="Proteomes" id="UP000004959">
    <property type="component" value="Chromosome"/>
</dbReference>
<dbReference type="PATRIC" id="fig|1045004.4.peg.231"/>
<dbReference type="HOGENOM" id="CLU_3120518_0_0_9"/>